<keyword evidence="9" id="KW-0482">Metalloprotease</keyword>
<dbReference type="CDD" id="cd03860">
    <property type="entry name" value="M14_CP_A-B_like"/>
    <property type="match status" value="1"/>
</dbReference>
<dbReference type="Pfam" id="PF02244">
    <property type="entry name" value="Propep_M14"/>
    <property type="match status" value="1"/>
</dbReference>
<evidence type="ECO:0000256" key="10">
    <source>
        <dbReference type="ARBA" id="ARBA00023157"/>
    </source>
</evidence>
<dbReference type="Gene3D" id="3.40.630.10">
    <property type="entry name" value="Zn peptidases"/>
    <property type="match status" value="1"/>
</dbReference>
<dbReference type="InterPro" id="IPR036990">
    <property type="entry name" value="M14A-like_propep"/>
</dbReference>
<dbReference type="PROSITE" id="PS52035">
    <property type="entry name" value="PEPTIDASE_M14"/>
    <property type="match status" value="1"/>
</dbReference>
<keyword evidence="10" id="KW-1015">Disulfide bond</keyword>
<keyword evidence="7" id="KW-0378">Hydrolase</keyword>
<dbReference type="PANTHER" id="PTHR11705:SF91">
    <property type="entry name" value="FI01817P-RELATED"/>
    <property type="match status" value="1"/>
</dbReference>
<evidence type="ECO:0000256" key="3">
    <source>
        <dbReference type="ARBA" id="ARBA00022645"/>
    </source>
</evidence>
<keyword evidence="14" id="KW-1185">Reference proteome</keyword>
<evidence type="ECO:0000256" key="1">
    <source>
        <dbReference type="ARBA" id="ARBA00001947"/>
    </source>
</evidence>
<name>A0ABM0LX82_SACKO</name>
<comment type="cofactor">
    <cofactor evidence="1">
        <name>Zn(2+)</name>
        <dbReference type="ChEBI" id="CHEBI:29105"/>
    </cofactor>
</comment>
<dbReference type="InterPro" id="IPR057246">
    <property type="entry name" value="CARBOXYPEPT_ZN_1"/>
</dbReference>
<dbReference type="PANTHER" id="PTHR11705">
    <property type="entry name" value="PROTEASE FAMILY M14 CARBOXYPEPTIDASE A,B"/>
    <property type="match status" value="1"/>
</dbReference>
<evidence type="ECO:0000313" key="15">
    <source>
        <dbReference type="RefSeq" id="XP_006812373.1"/>
    </source>
</evidence>
<keyword evidence="4" id="KW-0645">Protease</keyword>
<evidence type="ECO:0000313" key="14">
    <source>
        <dbReference type="Proteomes" id="UP000694865"/>
    </source>
</evidence>
<accession>A0ABM0LX82</accession>
<dbReference type="PRINTS" id="PR00765">
    <property type="entry name" value="CRBOXYPTASEA"/>
</dbReference>
<proteinExistence type="inferred from homology"/>
<organism evidence="14 15">
    <name type="scientific">Saccoglossus kowalevskii</name>
    <name type="common">Acorn worm</name>
    <dbReference type="NCBI Taxonomy" id="10224"/>
    <lineage>
        <taxon>Eukaryota</taxon>
        <taxon>Metazoa</taxon>
        <taxon>Hemichordata</taxon>
        <taxon>Enteropneusta</taxon>
        <taxon>Harrimaniidae</taxon>
        <taxon>Saccoglossus</taxon>
    </lineage>
</organism>
<dbReference type="InterPro" id="IPR000834">
    <property type="entry name" value="Peptidase_M14"/>
</dbReference>
<dbReference type="PROSITE" id="PS00132">
    <property type="entry name" value="CARBOXYPEPT_ZN_1"/>
    <property type="match status" value="1"/>
</dbReference>
<evidence type="ECO:0000256" key="4">
    <source>
        <dbReference type="ARBA" id="ARBA00022670"/>
    </source>
</evidence>
<feature type="domain" description="Peptidase M14" evidence="13">
    <location>
        <begin position="119"/>
        <end position="413"/>
    </location>
</feature>
<keyword evidence="3" id="KW-0121">Carboxypeptidase</keyword>
<evidence type="ECO:0000256" key="7">
    <source>
        <dbReference type="ARBA" id="ARBA00022801"/>
    </source>
</evidence>
<dbReference type="RefSeq" id="XP_006812373.1">
    <property type="nucleotide sequence ID" value="XM_006812310.1"/>
</dbReference>
<feature type="signal peptide" evidence="12">
    <location>
        <begin position="1"/>
        <end position="17"/>
    </location>
</feature>
<evidence type="ECO:0000256" key="5">
    <source>
        <dbReference type="ARBA" id="ARBA00022723"/>
    </source>
</evidence>
<evidence type="ECO:0000256" key="9">
    <source>
        <dbReference type="ARBA" id="ARBA00023049"/>
    </source>
</evidence>
<reference evidence="15" key="1">
    <citation type="submission" date="2025-08" db="UniProtKB">
        <authorList>
            <consortium name="RefSeq"/>
        </authorList>
    </citation>
    <scope>IDENTIFICATION</scope>
    <source>
        <tissue evidence="15">Testes</tissue>
    </source>
</reference>
<dbReference type="GeneID" id="102800901"/>
<dbReference type="Pfam" id="PF00246">
    <property type="entry name" value="Peptidase_M14"/>
    <property type="match status" value="1"/>
</dbReference>
<keyword evidence="8" id="KW-0862">Zinc</keyword>
<sequence>MWCKILIVVLGISLANAETRYDGYKVLRILPKTEFEVRYLRTVQEKGVEIELDFWQEPTTVGKYVDVMLSENQANVFMRTLSSMAMEAKVWIDDVQGIIDEQAASRLERSDALDNFYNVYHTFDEINTWMDTIVTTYPSLASQFTVTTSYEGRKITGLKIGSAGSNKPAVFLCGCEHAREWISTAVMLYTVGLLIDNYGTDPEVTDLMDSVDYYIVPVLNPDGYVWSWTDDRMWRKTRSPNEGSVCVGTDPNRNWGYQWGTGGSSSLPCASTYMGTEPFSEVEVSGTAQFLASMPNIKVFADVHAYSQMWMSPWAYTHDLPADFTEQNRLNQLCAEAIQSVYGTVYEYGTIANVIYVASGSSGDWTYNDLGILYSHAVELRDTGEYGFLLPEDQIEPSGIETFEAFKELGYAAAGA</sequence>
<dbReference type="Proteomes" id="UP000694865">
    <property type="component" value="Unplaced"/>
</dbReference>
<comment type="similarity">
    <text evidence="2 11">Belongs to the peptidase M14 family.</text>
</comment>
<keyword evidence="5" id="KW-0479">Metal-binding</keyword>
<dbReference type="SUPFAM" id="SSF53187">
    <property type="entry name" value="Zn-dependent exopeptidases"/>
    <property type="match status" value="1"/>
</dbReference>
<dbReference type="SMART" id="SM00631">
    <property type="entry name" value="Zn_pept"/>
    <property type="match status" value="1"/>
</dbReference>
<dbReference type="InterPro" id="IPR003146">
    <property type="entry name" value="M14A_act_pep"/>
</dbReference>
<evidence type="ECO:0000256" key="6">
    <source>
        <dbReference type="ARBA" id="ARBA00022729"/>
    </source>
</evidence>
<keyword evidence="6 12" id="KW-0732">Signal</keyword>
<feature type="active site" description="Proton donor/acceptor" evidence="11">
    <location>
        <position position="379"/>
    </location>
</feature>
<dbReference type="SUPFAM" id="SSF54897">
    <property type="entry name" value="Protease propeptides/inhibitors"/>
    <property type="match status" value="1"/>
</dbReference>
<gene>
    <name evidence="15" type="primary">LOC102800901</name>
</gene>
<protein>
    <submittedName>
        <fullName evidence="15">Carboxypeptidase A2-like</fullName>
    </submittedName>
</protein>
<evidence type="ECO:0000256" key="12">
    <source>
        <dbReference type="SAM" id="SignalP"/>
    </source>
</evidence>
<evidence type="ECO:0000256" key="11">
    <source>
        <dbReference type="PROSITE-ProRule" id="PRU01379"/>
    </source>
</evidence>
<evidence type="ECO:0000256" key="2">
    <source>
        <dbReference type="ARBA" id="ARBA00005988"/>
    </source>
</evidence>
<evidence type="ECO:0000256" key="8">
    <source>
        <dbReference type="ARBA" id="ARBA00022833"/>
    </source>
</evidence>
<dbReference type="Gene3D" id="3.30.70.340">
    <property type="entry name" value="Metallocarboxypeptidase-like"/>
    <property type="match status" value="1"/>
</dbReference>
<feature type="chain" id="PRO_5045865711" evidence="12">
    <location>
        <begin position="18"/>
        <end position="416"/>
    </location>
</feature>
<evidence type="ECO:0000259" key="13">
    <source>
        <dbReference type="PROSITE" id="PS52035"/>
    </source>
</evidence>